<organism evidence="2 3">
    <name type="scientific">Alectoria fallacina</name>
    <dbReference type="NCBI Taxonomy" id="1903189"/>
    <lineage>
        <taxon>Eukaryota</taxon>
        <taxon>Fungi</taxon>
        <taxon>Dikarya</taxon>
        <taxon>Ascomycota</taxon>
        <taxon>Pezizomycotina</taxon>
        <taxon>Lecanoromycetes</taxon>
        <taxon>OSLEUM clade</taxon>
        <taxon>Lecanoromycetidae</taxon>
        <taxon>Lecanorales</taxon>
        <taxon>Lecanorineae</taxon>
        <taxon>Parmeliaceae</taxon>
        <taxon>Alectoria</taxon>
    </lineage>
</organism>
<name>A0A8H3IAG3_9LECA</name>
<evidence type="ECO:0000313" key="3">
    <source>
        <dbReference type="Proteomes" id="UP000664203"/>
    </source>
</evidence>
<evidence type="ECO:0000313" key="2">
    <source>
        <dbReference type="EMBL" id="CAF9913465.1"/>
    </source>
</evidence>
<keyword evidence="1" id="KW-1133">Transmembrane helix</keyword>
<sequence>MMYYSGGKMLTYKQASGFRHRRNKFTKPEDLESGVMPVESPFALAAELAMCDTSPVHSALPTRAATPDLDQHPELRAITSHEEDILFFGSAMDPNAAPRLASERGALARPNPIMEALLRMERANAMAANANKDLEMGVVEGDKGKGKGKGARIVVGKLVCGPAVKMVLCGVLGFAAWVCLAMVVAKTS</sequence>
<dbReference type="Proteomes" id="UP000664203">
    <property type="component" value="Unassembled WGS sequence"/>
</dbReference>
<keyword evidence="1" id="KW-0812">Transmembrane</keyword>
<comment type="caution">
    <text evidence="2">The sequence shown here is derived from an EMBL/GenBank/DDBJ whole genome shotgun (WGS) entry which is preliminary data.</text>
</comment>
<protein>
    <submittedName>
        <fullName evidence="2">Uncharacterized protein</fullName>
    </submittedName>
</protein>
<reference evidence="2" key="1">
    <citation type="submission" date="2021-03" db="EMBL/GenBank/DDBJ databases">
        <authorList>
            <person name="Tagirdzhanova G."/>
        </authorList>
    </citation>
    <scope>NUCLEOTIDE SEQUENCE</scope>
</reference>
<proteinExistence type="predicted"/>
<gene>
    <name evidence="2" type="ORF">ALECFALPRED_008827</name>
</gene>
<keyword evidence="1" id="KW-0472">Membrane</keyword>
<dbReference type="EMBL" id="CAJPDR010000062">
    <property type="protein sequence ID" value="CAF9913465.1"/>
    <property type="molecule type" value="Genomic_DNA"/>
</dbReference>
<keyword evidence="3" id="KW-1185">Reference proteome</keyword>
<accession>A0A8H3IAG3</accession>
<dbReference type="AlphaFoldDB" id="A0A8H3IAG3"/>
<feature type="transmembrane region" description="Helical" evidence="1">
    <location>
        <begin position="166"/>
        <end position="185"/>
    </location>
</feature>
<evidence type="ECO:0000256" key="1">
    <source>
        <dbReference type="SAM" id="Phobius"/>
    </source>
</evidence>
<dbReference type="OrthoDB" id="10398071at2759"/>